<evidence type="ECO:0000256" key="1">
    <source>
        <dbReference type="ARBA" id="ARBA00022490"/>
    </source>
</evidence>
<comment type="subunit">
    <text evidence="5">Binds ribosomal protein uS19.</text>
</comment>
<dbReference type="InterPro" id="IPR009000">
    <property type="entry name" value="Transl_B-barrel_sf"/>
</dbReference>
<evidence type="ECO:0000256" key="4">
    <source>
        <dbReference type="ARBA" id="ARBA00023186"/>
    </source>
</evidence>
<comment type="subcellular location">
    <subcellularLocation>
        <location evidence="5">Cytoplasm</location>
    </subcellularLocation>
</comment>
<accession>A0ABR7CNJ4</accession>
<protein>
    <recommendedName>
        <fullName evidence="5">Ribosome maturation factor RimM</fullName>
    </recommendedName>
</protein>
<dbReference type="EMBL" id="JACOOK010000004">
    <property type="protein sequence ID" value="MBC5617127.1"/>
    <property type="molecule type" value="Genomic_DNA"/>
</dbReference>
<dbReference type="NCBIfam" id="TIGR02273">
    <property type="entry name" value="16S_RimM"/>
    <property type="match status" value="1"/>
</dbReference>
<keyword evidence="2 5" id="KW-0690">Ribosome biogenesis</keyword>
<feature type="domain" description="RimM N-terminal" evidence="6">
    <location>
        <begin position="9"/>
        <end position="88"/>
    </location>
</feature>
<evidence type="ECO:0000313" key="9">
    <source>
        <dbReference type="Proteomes" id="UP000636891"/>
    </source>
</evidence>
<dbReference type="Gene3D" id="2.40.30.60">
    <property type="entry name" value="RimM"/>
    <property type="match status" value="1"/>
</dbReference>
<dbReference type="Pfam" id="PF24986">
    <property type="entry name" value="PRC_RimM"/>
    <property type="match status" value="1"/>
</dbReference>
<dbReference type="InterPro" id="IPR011033">
    <property type="entry name" value="PRC_barrel-like_sf"/>
</dbReference>
<dbReference type="HAMAP" id="MF_00014">
    <property type="entry name" value="Ribosome_mat_RimM"/>
    <property type="match status" value="1"/>
</dbReference>
<dbReference type="SUPFAM" id="SSF50346">
    <property type="entry name" value="PRC-barrel domain"/>
    <property type="match status" value="1"/>
</dbReference>
<dbReference type="PANTHER" id="PTHR33692">
    <property type="entry name" value="RIBOSOME MATURATION FACTOR RIMM"/>
    <property type="match status" value="1"/>
</dbReference>
<dbReference type="Pfam" id="PF01782">
    <property type="entry name" value="RimM"/>
    <property type="match status" value="1"/>
</dbReference>
<comment type="caution">
    <text evidence="8">The sequence shown here is derived from an EMBL/GenBank/DDBJ whole genome shotgun (WGS) entry which is preliminary data.</text>
</comment>
<dbReference type="InterPro" id="IPR002676">
    <property type="entry name" value="RimM_N"/>
</dbReference>
<evidence type="ECO:0000256" key="5">
    <source>
        <dbReference type="HAMAP-Rule" id="MF_00014"/>
    </source>
</evidence>
<sequence>MQERRKTAVGRIAKSFGLSGELMVSLFDTFPADFDTKEPLFVVIDKLAVPLFCDRFERRGRRSALVVFSDFYSEKRTDELIGCELFLEGEEDVPDGEPLDPDADEFYPEDLVGFGVMVDEAGEGIVTGFIDGENPLFLLSLDGKSVYVPVADEFITEIDVAGRKIRMQLPEGLIDLND</sequence>
<evidence type="ECO:0000259" key="6">
    <source>
        <dbReference type="Pfam" id="PF01782"/>
    </source>
</evidence>
<proteinExistence type="inferred from homology"/>
<dbReference type="Proteomes" id="UP000636891">
    <property type="component" value="Unassembled WGS sequence"/>
</dbReference>
<keyword evidence="1 5" id="KW-0963">Cytoplasm</keyword>
<keyword evidence="3 5" id="KW-0698">rRNA processing</keyword>
<gene>
    <name evidence="5 8" type="primary">rimM</name>
    <name evidence="8" type="ORF">H8S08_08880</name>
</gene>
<reference evidence="8 9" key="1">
    <citation type="submission" date="2020-08" db="EMBL/GenBank/DDBJ databases">
        <title>Genome public.</title>
        <authorList>
            <person name="Liu C."/>
            <person name="Sun Q."/>
        </authorList>
    </citation>
    <scope>NUCLEOTIDE SEQUENCE [LARGE SCALE GENOMIC DNA]</scope>
    <source>
        <strain evidence="8 9">New-7</strain>
    </source>
</reference>
<evidence type="ECO:0000256" key="3">
    <source>
        <dbReference type="ARBA" id="ARBA00022552"/>
    </source>
</evidence>
<organism evidence="8 9">
    <name type="scientific">Alistipes hominis</name>
    <dbReference type="NCBI Taxonomy" id="2763015"/>
    <lineage>
        <taxon>Bacteria</taxon>
        <taxon>Pseudomonadati</taxon>
        <taxon>Bacteroidota</taxon>
        <taxon>Bacteroidia</taxon>
        <taxon>Bacteroidales</taxon>
        <taxon>Rikenellaceae</taxon>
        <taxon>Alistipes</taxon>
    </lineage>
</organism>
<dbReference type="PANTHER" id="PTHR33692:SF1">
    <property type="entry name" value="RIBOSOME MATURATION FACTOR RIMM"/>
    <property type="match status" value="1"/>
</dbReference>
<dbReference type="SUPFAM" id="SSF50447">
    <property type="entry name" value="Translation proteins"/>
    <property type="match status" value="1"/>
</dbReference>
<name>A0ABR7CNJ4_9BACT</name>
<dbReference type="RefSeq" id="WP_055205258.1">
    <property type="nucleotide sequence ID" value="NZ_JACOOK010000004.1"/>
</dbReference>
<keyword evidence="9" id="KW-1185">Reference proteome</keyword>
<comment type="function">
    <text evidence="5">An accessory protein needed during the final step in the assembly of 30S ribosomal subunit, possibly for assembly of the head region. Essential for efficient processing of 16S rRNA. May be needed both before and after RbfA during the maturation of 16S rRNA. It has affinity for free ribosomal 30S subunits but not for 70S ribosomes.</text>
</comment>
<keyword evidence="4 5" id="KW-0143">Chaperone</keyword>
<evidence type="ECO:0000313" key="8">
    <source>
        <dbReference type="EMBL" id="MBC5617127.1"/>
    </source>
</evidence>
<evidence type="ECO:0000259" key="7">
    <source>
        <dbReference type="Pfam" id="PF24986"/>
    </source>
</evidence>
<dbReference type="Gene3D" id="2.30.30.240">
    <property type="entry name" value="PRC-barrel domain"/>
    <property type="match status" value="1"/>
</dbReference>
<feature type="domain" description="Ribosome maturation factor RimM PRC barrel" evidence="7">
    <location>
        <begin position="109"/>
        <end position="173"/>
    </location>
</feature>
<dbReference type="InterPro" id="IPR011961">
    <property type="entry name" value="RimM"/>
</dbReference>
<dbReference type="InterPro" id="IPR036976">
    <property type="entry name" value="RimM_N_sf"/>
</dbReference>
<comment type="similarity">
    <text evidence="5">Belongs to the RimM family.</text>
</comment>
<evidence type="ECO:0000256" key="2">
    <source>
        <dbReference type="ARBA" id="ARBA00022517"/>
    </source>
</evidence>
<dbReference type="InterPro" id="IPR056792">
    <property type="entry name" value="PRC_RimM"/>
</dbReference>
<comment type="domain">
    <text evidence="5">The PRC barrel domain binds ribosomal protein uS19.</text>
</comment>